<comment type="caution">
    <text evidence="2">The sequence shown here is derived from an EMBL/GenBank/DDBJ whole genome shotgun (WGS) entry which is preliminary data.</text>
</comment>
<protein>
    <submittedName>
        <fullName evidence="2">Uncharacterized protein</fullName>
    </submittedName>
</protein>
<sequence length="323" mass="31749">MNRLDAALGGLLGALDGGSSRAMERVEVLEALVATLQAARMAAAAAAAAAREKQAPPPEAAAPPAAAQEAPAQQAAMTPPQEAAAAAGSAAAAAAGKRLTERAAEVSLALRLAAEAMKVSAPAGGPDGGAAAAKGAPSGGRSALPLLAALVPAVEAAAAQLGPALAAPIVQRSDLSPQQSVNPSHGEEVQFKTPAVEVGEEAEAAHPGWGERIKEAVGSVLWTGHKVTSGARAAAESARHAASATAGQAAEGVDRAQKAAEAAAQAAAERGREAVTAAGEKATIAAADMRQATRDVYHQAAEAVETARAHSQKAATAGDKTEF</sequence>
<dbReference type="OrthoDB" id="512356at2759"/>
<gene>
    <name evidence="2" type="ORF">GPECTOR_82g263</name>
</gene>
<feature type="compositionally biased region" description="Low complexity" evidence="1">
    <location>
        <begin position="62"/>
        <end position="83"/>
    </location>
</feature>
<evidence type="ECO:0000313" key="3">
    <source>
        <dbReference type="Proteomes" id="UP000075714"/>
    </source>
</evidence>
<keyword evidence="3" id="KW-1185">Reference proteome</keyword>
<dbReference type="STRING" id="33097.A0A150G1I1"/>
<dbReference type="AlphaFoldDB" id="A0A150G1I1"/>
<feature type="region of interest" description="Disordered" evidence="1">
    <location>
        <begin position="50"/>
        <end position="83"/>
    </location>
</feature>
<dbReference type="EMBL" id="LSYV01000083">
    <property type="protein sequence ID" value="KXZ43729.1"/>
    <property type="molecule type" value="Genomic_DNA"/>
</dbReference>
<proteinExistence type="predicted"/>
<reference evidence="3" key="1">
    <citation type="journal article" date="2016" name="Nat. Commun.">
        <title>The Gonium pectorale genome demonstrates co-option of cell cycle regulation during the evolution of multicellularity.</title>
        <authorList>
            <person name="Hanschen E.R."/>
            <person name="Marriage T.N."/>
            <person name="Ferris P.J."/>
            <person name="Hamaji T."/>
            <person name="Toyoda A."/>
            <person name="Fujiyama A."/>
            <person name="Neme R."/>
            <person name="Noguchi H."/>
            <person name="Minakuchi Y."/>
            <person name="Suzuki M."/>
            <person name="Kawai-Toyooka H."/>
            <person name="Smith D.R."/>
            <person name="Sparks H."/>
            <person name="Anderson J."/>
            <person name="Bakaric R."/>
            <person name="Luria V."/>
            <person name="Karger A."/>
            <person name="Kirschner M.W."/>
            <person name="Durand P.M."/>
            <person name="Michod R.E."/>
            <person name="Nozaki H."/>
            <person name="Olson B.J."/>
        </authorList>
    </citation>
    <scope>NUCLEOTIDE SEQUENCE [LARGE SCALE GENOMIC DNA]</scope>
    <source>
        <strain evidence="3">NIES-2863</strain>
    </source>
</reference>
<accession>A0A150G1I1</accession>
<evidence type="ECO:0000313" key="2">
    <source>
        <dbReference type="EMBL" id="KXZ43729.1"/>
    </source>
</evidence>
<evidence type="ECO:0000256" key="1">
    <source>
        <dbReference type="SAM" id="MobiDB-lite"/>
    </source>
</evidence>
<organism evidence="2 3">
    <name type="scientific">Gonium pectorale</name>
    <name type="common">Green alga</name>
    <dbReference type="NCBI Taxonomy" id="33097"/>
    <lineage>
        <taxon>Eukaryota</taxon>
        <taxon>Viridiplantae</taxon>
        <taxon>Chlorophyta</taxon>
        <taxon>core chlorophytes</taxon>
        <taxon>Chlorophyceae</taxon>
        <taxon>CS clade</taxon>
        <taxon>Chlamydomonadales</taxon>
        <taxon>Volvocaceae</taxon>
        <taxon>Gonium</taxon>
    </lineage>
</organism>
<name>A0A150G1I1_GONPE</name>
<dbReference type="Proteomes" id="UP000075714">
    <property type="component" value="Unassembled WGS sequence"/>
</dbReference>